<reference evidence="2" key="1">
    <citation type="submission" date="2022-08" db="EMBL/GenBank/DDBJ databases">
        <authorList>
            <person name="Deng Y."/>
            <person name="Han X.-F."/>
            <person name="Zhang Y.-Q."/>
        </authorList>
    </citation>
    <scope>NUCLEOTIDE SEQUENCE</scope>
    <source>
        <strain evidence="2">CPCC 205716</strain>
    </source>
</reference>
<dbReference type="PANTHER" id="PTHR47197:SF3">
    <property type="entry name" value="DIHYDRO-HEME D1 DEHYDROGENASE"/>
    <property type="match status" value="1"/>
</dbReference>
<dbReference type="Gene3D" id="2.130.10.10">
    <property type="entry name" value="YVTN repeat-like/Quinoprotein amine dehydrogenase"/>
    <property type="match status" value="2"/>
</dbReference>
<evidence type="ECO:0000313" key="3">
    <source>
        <dbReference type="Proteomes" id="UP001165580"/>
    </source>
</evidence>
<dbReference type="RefSeq" id="WP_259485496.1">
    <property type="nucleotide sequence ID" value="NZ_JANTEZ010000002.1"/>
</dbReference>
<dbReference type="InterPro" id="IPR011048">
    <property type="entry name" value="Haem_d1_sf"/>
</dbReference>
<feature type="chain" id="PRO_5046781424" evidence="1">
    <location>
        <begin position="21"/>
        <end position="660"/>
    </location>
</feature>
<evidence type="ECO:0000256" key="1">
    <source>
        <dbReference type="SAM" id="SignalP"/>
    </source>
</evidence>
<organism evidence="2 3">
    <name type="scientific">Herbiconiux gentiana</name>
    <dbReference type="NCBI Taxonomy" id="2970912"/>
    <lineage>
        <taxon>Bacteria</taxon>
        <taxon>Bacillati</taxon>
        <taxon>Actinomycetota</taxon>
        <taxon>Actinomycetes</taxon>
        <taxon>Micrococcales</taxon>
        <taxon>Microbacteriaceae</taxon>
        <taxon>Herbiconiux</taxon>
    </lineage>
</organism>
<comment type="caution">
    <text evidence="2">The sequence shown here is derived from an EMBL/GenBank/DDBJ whole genome shotgun (WGS) entry which is preliminary data.</text>
</comment>
<dbReference type="InterPro" id="IPR007253">
    <property type="entry name" value="Cell_wall-bd_2"/>
</dbReference>
<protein>
    <submittedName>
        <fullName evidence="2">Cell wall-binding repeat-containing protein</fullName>
    </submittedName>
</protein>
<dbReference type="Gene3D" id="3.40.50.12090">
    <property type="match status" value="1"/>
</dbReference>
<dbReference type="Proteomes" id="UP001165580">
    <property type="component" value="Unassembled WGS sequence"/>
</dbReference>
<name>A0ABT2GCM3_9MICO</name>
<accession>A0ABT2GCM3</accession>
<dbReference type="EMBL" id="JANTEZ010000002">
    <property type="protein sequence ID" value="MCS5713965.1"/>
    <property type="molecule type" value="Genomic_DNA"/>
</dbReference>
<dbReference type="PANTHER" id="PTHR47197">
    <property type="entry name" value="PROTEIN NIRF"/>
    <property type="match status" value="1"/>
</dbReference>
<sequence length="660" mass="68047">MKRHHRIATASALLSAVAIAAPVAAAPTWASNVQVDHFVVTDAPFGVSNGVAFDSESGRLLATERETDSVVVIDATTERVIRTVDVGINSVKDWPQAIGIDEAGRRAYVLNSQSDSVSVIDLTSFTVVREIAHDVVRGIGDSPGSIAFDRTRHLAYVTNFGNGPGQGSVSVIDTMTMTVVTVIPHDSASGIGSGVRDIAVDETLHRAFAANGQDGTVSVIDTTTNTVMKVIPKGPTSIPTPPHSIAVDQERHRAFVANTIDGTISVIDTSTLTVETVLHDVISAEPGDLVVDPVGDQLWVTSNMPGNSGEASAIDLRSLKVLARVGVTAATRSITIDADDRRAFAVHGTRLGSVWDLDTTAAVSRRSGTDRFGTSAALSASEFAVGVGVVYVTSGENFPDALSASAAAGRWQGPVLLATRDGIPPAVGVELARLKPKRIVVVGGTSAIGAEVERQLGTYGPVTRLAGADRFEVSAAVSKDAFKDGAAIVTIASGENFPDALSGGAVAGHDGGPLLLVRRDGIPAAIKTELARFKPDKIRVLGGVNAVGEAVAAELATIAPVVRSSGADRFATSAAASADAFPANTDVVYVAAGTAFPDALSGGPVAAPHLAPVLLVRPDAIPSAIDTELKRLNPKRIVVLGGPNAVTGAVYEQLRAYTGH</sequence>
<dbReference type="SUPFAM" id="SSF51004">
    <property type="entry name" value="C-terminal (heme d1) domain of cytochrome cd1-nitrite reductase"/>
    <property type="match status" value="1"/>
</dbReference>
<gene>
    <name evidence="2" type="ORF">NVV95_05305</name>
</gene>
<proteinExistence type="predicted"/>
<evidence type="ECO:0000313" key="2">
    <source>
        <dbReference type="EMBL" id="MCS5713965.1"/>
    </source>
</evidence>
<dbReference type="Pfam" id="PF04122">
    <property type="entry name" value="CW_binding_2"/>
    <property type="match status" value="3"/>
</dbReference>
<keyword evidence="3" id="KW-1185">Reference proteome</keyword>
<feature type="signal peptide" evidence="1">
    <location>
        <begin position="1"/>
        <end position="20"/>
    </location>
</feature>
<dbReference type="InterPro" id="IPR051200">
    <property type="entry name" value="Host-pathogen_enzymatic-act"/>
</dbReference>
<keyword evidence="1" id="KW-0732">Signal</keyword>
<dbReference type="InterPro" id="IPR015943">
    <property type="entry name" value="WD40/YVTN_repeat-like_dom_sf"/>
</dbReference>